<protein>
    <recommendedName>
        <fullName evidence="6">EGF-like domain-containing protein</fullName>
    </recommendedName>
</protein>
<dbReference type="GeneID" id="17042693"/>
<keyword evidence="5" id="KW-0472">Membrane</keyword>
<evidence type="ECO:0000313" key="7">
    <source>
        <dbReference type="EMBL" id="EIE24692.1"/>
    </source>
</evidence>
<accession>I0Z223</accession>
<reference evidence="7 8" key="1">
    <citation type="journal article" date="2012" name="Genome Biol.">
        <title>The genome of the polar eukaryotic microalga coccomyxa subellipsoidea reveals traits of cold adaptation.</title>
        <authorList>
            <person name="Blanc G."/>
            <person name="Agarkova I."/>
            <person name="Grimwood J."/>
            <person name="Kuo A."/>
            <person name="Brueggeman A."/>
            <person name="Dunigan D."/>
            <person name="Gurnon J."/>
            <person name="Ladunga I."/>
            <person name="Lindquist E."/>
            <person name="Lucas S."/>
            <person name="Pangilinan J."/>
            <person name="Proschold T."/>
            <person name="Salamov A."/>
            <person name="Schmutz J."/>
            <person name="Weeks D."/>
            <person name="Yamada T."/>
            <person name="Claverie J.M."/>
            <person name="Grigoriev I."/>
            <person name="Van Etten J."/>
            <person name="Lomsadze A."/>
            <person name="Borodovsky M."/>
        </authorList>
    </citation>
    <scope>NUCLEOTIDE SEQUENCE [LARGE SCALE GENOMIC DNA]</scope>
    <source>
        <strain evidence="7 8">C-169</strain>
    </source>
</reference>
<feature type="region of interest" description="Disordered" evidence="4">
    <location>
        <begin position="1001"/>
        <end position="1054"/>
    </location>
</feature>
<evidence type="ECO:0000256" key="4">
    <source>
        <dbReference type="SAM" id="MobiDB-lite"/>
    </source>
</evidence>
<evidence type="ECO:0000256" key="2">
    <source>
        <dbReference type="ARBA" id="ARBA00022525"/>
    </source>
</evidence>
<dbReference type="InterPro" id="IPR000742">
    <property type="entry name" value="EGF"/>
</dbReference>
<feature type="domain" description="EGF-like" evidence="6">
    <location>
        <begin position="444"/>
        <end position="479"/>
    </location>
</feature>
<dbReference type="eggNOG" id="KOG3538">
    <property type="taxonomic scope" value="Eukaryota"/>
</dbReference>
<dbReference type="PROSITE" id="PS50092">
    <property type="entry name" value="TSP1"/>
    <property type="match status" value="3"/>
</dbReference>
<dbReference type="PANTHER" id="PTHR13723">
    <property type="entry name" value="ADAMTS A DISINTEGRIN AND METALLOPROTEASE WITH THROMBOSPONDIN MOTIFS PROTEASE"/>
    <property type="match status" value="1"/>
</dbReference>
<dbReference type="GO" id="GO:0006508">
    <property type="term" value="P:proteolysis"/>
    <property type="evidence" value="ECO:0007669"/>
    <property type="project" value="TreeGrafter"/>
</dbReference>
<organism evidence="7 8">
    <name type="scientific">Coccomyxa subellipsoidea (strain C-169)</name>
    <name type="common">Green microalga</name>
    <dbReference type="NCBI Taxonomy" id="574566"/>
    <lineage>
        <taxon>Eukaryota</taxon>
        <taxon>Viridiplantae</taxon>
        <taxon>Chlorophyta</taxon>
        <taxon>core chlorophytes</taxon>
        <taxon>Trebouxiophyceae</taxon>
        <taxon>Trebouxiophyceae incertae sedis</taxon>
        <taxon>Coccomyxaceae</taxon>
        <taxon>Coccomyxa</taxon>
        <taxon>Coccomyxa subellipsoidea</taxon>
    </lineage>
</organism>
<dbReference type="SUPFAM" id="SSF82895">
    <property type="entry name" value="TSP-1 type 1 repeat"/>
    <property type="match status" value="2"/>
</dbReference>
<feature type="disulfide bond" evidence="3">
    <location>
        <begin position="469"/>
        <end position="478"/>
    </location>
</feature>
<keyword evidence="5" id="KW-1133">Transmembrane helix</keyword>
<comment type="caution">
    <text evidence="7">The sequence shown here is derived from an EMBL/GenBank/DDBJ whole genome shotgun (WGS) entry which is preliminary data.</text>
</comment>
<evidence type="ECO:0000259" key="6">
    <source>
        <dbReference type="PROSITE" id="PS50026"/>
    </source>
</evidence>
<evidence type="ECO:0000313" key="8">
    <source>
        <dbReference type="Proteomes" id="UP000007264"/>
    </source>
</evidence>
<dbReference type="InterPro" id="IPR000884">
    <property type="entry name" value="TSP1_rpt"/>
</dbReference>
<dbReference type="PROSITE" id="PS01186">
    <property type="entry name" value="EGF_2"/>
    <property type="match status" value="1"/>
</dbReference>
<dbReference type="OrthoDB" id="515843at2759"/>
<dbReference type="PROSITE" id="PS50026">
    <property type="entry name" value="EGF_3"/>
    <property type="match status" value="1"/>
</dbReference>
<dbReference type="GO" id="GO:0005576">
    <property type="term" value="C:extracellular region"/>
    <property type="evidence" value="ECO:0007669"/>
    <property type="project" value="UniProtKB-SubCell"/>
</dbReference>
<dbReference type="Pfam" id="PF19030">
    <property type="entry name" value="TSP1_ADAMTS"/>
    <property type="match status" value="2"/>
</dbReference>
<dbReference type="Gene3D" id="2.10.25.10">
    <property type="entry name" value="Laminin"/>
    <property type="match status" value="1"/>
</dbReference>
<dbReference type="PANTHER" id="PTHR13723:SF281">
    <property type="entry name" value="PAPILIN"/>
    <property type="match status" value="1"/>
</dbReference>
<dbReference type="STRING" id="574566.I0Z223"/>
<dbReference type="AlphaFoldDB" id="I0Z223"/>
<dbReference type="KEGG" id="csl:COCSUDRAFT_62114"/>
<dbReference type="GO" id="GO:0004222">
    <property type="term" value="F:metalloendopeptidase activity"/>
    <property type="evidence" value="ECO:0007669"/>
    <property type="project" value="TreeGrafter"/>
</dbReference>
<dbReference type="GO" id="GO:0031012">
    <property type="term" value="C:extracellular matrix"/>
    <property type="evidence" value="ECO:0007669"/>
    <property type="project" value="TreeGrafter"/>
</dbReference>
<comment type="caution">
    <text evidence="3">Lacks conserved residue(s) required for the propagation of feature annotation.</text>
</comment>
<proteinExistence type="predicted"/>
<evidence type="ECO:0000256" key="3">
    <source>
        <dbReference type="PROSITE-ProRule" id="PRU00076"/>
    </source>
</evidence>
<name>I0Z223_COCSC</name>
<evidence type="ECO:0000256" key="5">
    <source>
        <dbReference type="SAM" id="Phobius"/>
    </source>
</evidence>
<dbReference type="SMART" id="SM00209">
    <property type="entry name" value="TSP1"/>
    <property type="match status" value="3"/>
</dbReference>
<feature type="compositionally biased region" description="Polar residues" evidence="4">
    <location>
        <begin position="1003"/>
        <end position="1014"/>
    </location>
</feature>
<dbReference type="EMBL" id="AGSI01000005">
    <property type="protein sequence ID" value="EIE24692.1"/>
    <property type="molecule type" value="Genomic_DNA"/>
</dbReference>
<feature type="compositionally biased region" description="Low complexity" evidence="4">
    <location>
        <begin position="1015"/>
        <end position="1032"/>
    </location>
</feature>
<dbReference type="Proteomes" id="UP000007264">
    <property type="component" value="Unassembled WGS sequence"/>
</dbReference>
<dbReference type="SMART" id="SM00181">
    <property type="entry name" value="EGF"/>
    <property type="match status" value="2"/>
</dbReference>
<keyword evidence="2" id="KW-0964">Secreted</keyword>
<keyword evidence="3" id="KW-1015">Disulfide bond</keyword>
<gene>
    <name evidence="7" type="ORF">COCSUDRAFT_62114</name>
</gene>
<keyword evidence="3" id="KW-0245">EGF-like domain</keyword>
<dbReference type="InterPro" id="IPR050439">
    <property type="entry name" value="ADAMTS_ADAMTS-like"/>
</dbReference>
<feature type="transmembrane region" description="Helical" evidence="5">
    <location>
        <begin position="903"/>
        <end position="924"/>
    </location>
</feature>
<dbReference type="GO" id="GO:0030198">
    <property type="term" value="P:extracellular matrix organization"/>
    <property type="evidence" value="ECO:0007669"/>
    <property type="project" value="TreeGrafter"/>
</dbReference>
<dbReference type="RefSeq" id="XP_005649236.1">
    <property type="nucleotide sequence ID" value="XM_005649179.1"/>
</dbReference>
<dbReference type="InterPro" id="IPR036383">
    <property type="entry name" value="TSP1_rpt_sf"/>
</dbReference>
<evidence type="ECO:0000256" key="1">
    <source>
        <dbReference type="ARBA" id="ARBA00004613"/>
    </source>
</evidence>
<keyword evidence="8" id="KW-1185">Reference proteome</keyword>
<dbReference type="Gene3D" id="2.20.100.10">
    <property type="entry name" value="Thrombospondin type-1 (TSP1) repeat"/>
    <property type="match status" value="2"/>
</dbReference>
<feature type="region of interest" description="Disordered" evidence="4">
    <location>
        <begin position="932"/>
        <end position="966"/>
    </location>
</feature>
<sequence>MTATGSESALVWSQQYKMATVWRPVAFDQNPCIAQSQHPQASIAPEVYDLVRSAPQNCTALSNTMLCGSYLLDMGLFDAIRAGACQLGCTSSAPPGCSVPPAPAVKPYAAFKAVLPALQPALAPATVPAPAPAPACPPQPQPGCSRAEHVCGAQGQYRISDAQFNALNAAHSCAADLDVSFCIVGRFVVEALVFDAVKGGNCTRECLEGVSLATCPAAAAPDLAPAPAPGFDLYGAPAPVVAASSNRLAQLSTLSASTAQVMKGGSGSMYELLMGPLGECSVTCGGGQAQRSLSCIDAILGLPVEMSKCQLDASALHNLTQPCNTQPCGSCHWEAGEWSTCSAACGTGAATRSVQCISGGQAVAVDSAQCAGGCAAAAAPAAFRSCAAAAPCVAIMWQTGPWSACQGGGATRSVACVDASGRSTDSQECTRLLGAAPEAARTCGVSGCSADAACMNGGTCNTTSAVCACRTGFAGPTCSISLGPCAGGNNSSALTGPLNASTPLCCPTGVVDKQGACCSSGVVSDGGACCAAPIKGTATLDRSGQCCSSGRLDACGMCSGNATAVDFTGACCAGSLDAGGRCCPAPAVTDEFGVCGGDSSSGLVVLNLGTLTNDTQGKRLSDSSSPGYAAFSQGLLSDLSTRLGVNTSQISLKAVSTPGAAARRLLSSEVTPVIDGVIQNSATGHPSRILYNPDLAFMSVLGAAGSQHLAHAFTHLAHGRALAQYSSAAAAAEATVWVVPPYGSLTYAQLLQLLGNSSAADAAVRLTGVSSFSKSGLAGNGLCELGELPSADSAGKHTCVPADCPLGYHAVPSGFNGTACSGRGLPVAAQGACQCFVGYEGPACGGCADGYWPAGGLCQRTLGSFQAAAALAGRNSLLIPAAAPAPAPAAAAKDEAASLAAPLIASLLGAFLVLSLVAVVWVIVSRRRKRRAAEPAEKAPAVEGSKGSLQDPEKGHNAATSSQVAGTLGPQSHAISLVSDSSTPHAASPTETARGSFFGLFGRQSQQPPMQPTASPVSDSSSSGSVSSLTSASRRRSHAMGSITFASPADSRSAPINTSRRHAFFLHF</sequence>
<comment type="subcellular location">
    <subcellularLocation>
        <location evidence="1">Secreted</location>
    </subcellularLocation>
</comment>
<keyword evidence="5" id="KW-0812">Transmembrane</keyword>
<dbReference type="PROSITE" id="PS00022">
    <property type="entry name" value="EGF_1"/>
    <property type="match status" value="1"/>
</dbReference>